<sequence length="128" mass="14184">MKRTLLFYCAALLLGCSRTAPPPQEMPEKAKVSNHAASRQVTEAEALDILLSALKQTKVADLDCLAFVAENNYPSARTAAQWEFAAREIHNERCGGDPDVMPVRDRYEVSSTGRIMIYNAANGEYSKF</sequence>
<evidence type="ECO:0008006" key="4">
    <source>
        <dbReference type="Google" id="ProtNLM"/>
    </source>
</evidence>
<feature type="signal peptide" evidence="1">
    <location>
        <begin position="1"/>
        <end position="20"/>
    </location>
</feature>
<accession>A0A7X2II21</accession>
<reference evidence="2 3" key="1">
    <citation type="submission" date="2019-11" db="EMBL/GenBank/DDBJ databases">
        <title>Novel species isolated from a subtropical stream in China.</title>
        <authorList>
            <person name="Lu H."/>
        </authorList>
    </citation>
    <scope>NUCLEOTIDE SEQUENCE [LARGE SCALE GENOMIC DNA]</scope>
    <source>
        <strain evidence="2 3">FT92W</strain>
    </source>
</reference>
<keyword evidence="3" id="KW-1185">Reference proteome</keyword>
<organism evidence="2 3">
    <name type="scientific">Pseudoduganella rivuli</name>
    <dbReference type="NCBI Taxonomy" id="2666085"/>
    <lineage>
        <taxon>Bacteria</taxon>
        <taxon>Pseudomonadati</taxon>
        <taxon>Pseudomonadota</taxon>
        <taxon>Betaproteobacteria</taxon>
        <taxon>Burkholderiales</taxon>
        <taxon>Oxalobacteraceae</taxon>
        <taxon>Telluria group</taxon>
        <taxon>Pseudoduganella</taxon>
    </lineage>
</organism>
<gene>
    <name evidence="2" type="ORF">GJ700_00775</name>
</gene>
<dbReference type="RefSeq" id="WP_154370749.1">
    <property type="nucleotide sequence ID" value="NZ_WKJJ01000001.1"/>
</dbReference>
<keyword evidence="1" id="KW-0732">Signal</keyword>
<name>A0A7X2II21_9BURK</name>
<evidence type="ECO:0000313" key="3">
    <source>
        <dbReference type="Proteomes" id="UP000446768"/>
    </source>
</evidence>
<dbReference type="AlphaFoldDB" id="A0A7X2II21"/>
<evidence type="ECO:0000256" key="1">
    <source>
        <dbReference type="SAM" id="SignalP"/>
    </source>
</evidence>
<evidence type="ECO:0000313" key="2">
    <source>
        <dbReference type="EMBL" id="MRV70254.1"/>
    </source>
</evidence>
<dbReference type="EMBL" id="WKJJ01000001">
    <property type="protein sequence ID" value="MRV70254.1"/>
    <property type="molecule type" value="Genomic_DNA"/>
</dbReference>
<proteinExistence type="predicted"/>
<comment type="caution">
    <text evidence="2">The sequence shown here is derived from an EMBL/GenBank/DDBJ whole genome shotgun (WGS) entry which is preliminary data.</text>
</comment>
<feature type="chain" id="PRO_5031501925" description="Lipoprotein" evidence="1">
    <location>
        <begin position="21"/>
        <end position="128"/>
    </location>
</feature>
<dbReference type="Proteomes" id="UP000446768">
    <property type="component" value="Unassembled WGS sequence"/>
</dbReference>
<protein>
    <recommendedName>
        <fullName evidence="4">Lipoprotein</fullName>
    </recommendedName>
</protein>